<keyword evidence="5" id="KW-0408">Iron</keyword>
<dbReference type="InterPro" id="IPR050415">
    <property type="entry name" value="MRET"/>
</dbReference>
<evidence type="ECO:0000256" key="6">
    <source>
        <dbReference type="ARBA" id="ARBA00023014"/>
    </source>
</evidence>
<protein>
    <submittedName>
        <fullName evidence="10">Phthalate dioxygenase reductase</fullName>
        <ecNumber evidence="10">1.-.-.-</ecNumber>
    </submittedName>
</protein>
<evidence type="ECO:0000256" key="7">
    <source>
        <dbReference type="SAM" id="MobiDB-lite"/>
    </source>
</evidence>
<dbReference type="PROSITE" id="PS51384">
    <property type="entry name" value="FAD_FR"/>
    <property type="match status" value="1"/>
</dbReference>
<dbReference type="PRINTS" id="PR00409">
    <property type="entry name" value="PHDIOXRDTASE"/>
</dbReference>
<dbReference type="InterPro" id="IPR017938">
    <property type="entry name" value="Riboflavin_synthase-like_b-brl"/>
</dbReference>
<evidence type="ECO:0000256" key="4">
    <source>
        <dbReference type="ARBA" id="ARBA00023002"/>
    </source>
</evidence>
<feature type="domain" description="FAD-binding FR-type" evidence="9">
    <location>
        <begin position="25"/>
        <end position="127"/>
    </location>
</feature>
<dbReference type="Gene3D" id="3.10.20.30">
    <property type="match status" value="1"/>
</dbReference>
<dbReference type="Pfam" id="PF00970">
    <property type="entry name" value="FAD_binding_6"/>
    <property type="match status" value="1"/>
</dbReference>
<dbReference type="Gene3D" id="2.40.30.10">
    <property type="entry name" value="Translation factors"/>
    <property type="match status" value="1"/>
</dbReference>
<dbReference type="EC" id="1.-.-.-" evidence="10"/>
<evidence type="ECO:0000313" key="10">
    <source>
        <dbReference type="EMBL" id="CPR19690.1"/>
    </source>
</evidence>
<feature type="domain" description="2Fe-2S ferredoxin-type" evidence="8">
    <location>
        <begin position="259"/>
        <end position="342"/>
    </location>
</feature>
<gene>
    <name evidence="10" type="primary">ophA</name>
    <name evidence="10" type="ORF">YBN1229_v1_2276</name>
</gene>
<dbReference type="InterPro" id="IPR036010">
    <property type="entry name" value="2Fe-2S_ferredoxin-like_sf"/>
</dbReference>
<keyword evidence="10" id="KW-0223">Dioxygenase</keyword>
<reference evidence="11" key="1">
    <citation type="submission" date="2015-02" db="EMBL/GenBank/DDBJ databases">
        <authorList>
            <person name="Chooi Y.-H."/>
        </authorList>
    </citation>
    <scope>NUCLEOTIDE SEQUENCE [LARGE SCALE GENOMIC DNA]</scope>
    <source>
        <strain evidence="11">strain Y</strain>
    </source>
</reference>
<dbReference type="KEGG" id="fil:BN1229_v1_2276"/>
<evidence type="ECO:0000256" key="3">
    <source>
        <dbReference type="ARBA" id="ARBA00022723"/>
    </source>
</evidence>
<dbReference type="InterPro" id="IPR006058">
    <property type="entry name" value="2Fe2S_fd_BS"/>
</dbReference>
<feature type="region of interest" description="Disordered" evidence="7">
    <location>
        <begin position="1"/>
        <end position="24"/>
    </location>
</feature>
<dbReference type="PROSITE" id="PS51085">
    <property type="entry name" value="2FE2S_FER_2"/>
    <property type="match status" value="1"/>
</dbReference>
<dbReference type="InterPro" id="IPR008333">
    <property type="entry name" value="Cbr1-like_FAD-bd_dom"/>
</dbReference>
<evidence type="ECO:0000259" key="9">
    <source>
        <dbReference type="PROSITE" id="PS51384"/>
    </source>
</evidence>
<dbReference type="InterPro" id="IPR012675">
    <property type="entry name" value="Beta-grasp_dom_sf"/>
</dbReference>
<dbReference type="InterPro" id="IPR039261">
    <property type="entry name" value="FNR_nucleotide-bd"/>
</dbReference>
<dbReference type="Gene3D" id="3.40.50.80">
    <property type="entry name" value="Nucleotide-binding domain of ferredoxin-NADP reductase (FNR) module"/>
    <property type="match status" value="1"/>
</dbReference>
<evidence type="ECO:0000256" key="5">
    <source>
        <dbReference type="ARBA" id="ARBA00023004"/>
    </source>
</evidence>
<dbReference type="AlphaFoldDB" id="A0A0D6JFT6"/>
<keyword evidence="2" id="KW-0001">2Fe-2S</keyword>
<dbReference type="SUPFAM" id="SSF63380">
    <property type="entry name" value="Riboflavin synthase domain-like"/>
    <property type="match status" value="1"/>
</dbReference>
<dbReference type="InterPro" id="IPR001041">
    <property type="entry name" value="2Fe-2S_ferredoxin-type"/>
</dbReference>
<evidence type="ECO:0000256" key="1">
    <source>
        <dbReference type="ARBA" id="ARBA00022630"/>
    </source>
</evidence>
<organism evidence="10 11">
    <name type="scientific">Candidatus Filomicrobium marinum</name>
    <dbReference type="NCBI Taxonomy" id="1608628"/>
    <lineage>
        <taxon>Bacteria</taxon>
        <taxon>Pseudomonadati</taxon>
        <taxon>Pseudomonadota</taxon>
        <taxon>Alphaproteobacteria</taxon>
        <taxon>Hyphomicrobiales</taxon>
        <taxon>Hyphomicrobiaceae</taxon>
        <taxon>Filomicrobium</taxon>
    </lineage>
</organism>
<evidence type="ECO:0000259" key="8">
    <source>
        <dbReference type="PROSITE" id="PS51085"/>
    </source>
</evidence>
<keyword evidence="11" id="KW-1185">Reference proteome</keyword>
<dbReference type="SUPFAM" id="SSF52343">
    <property type="entry name" value="Ferredoxin reductase-like, C-terminal NADP-linked domain"/>
    <property type="match status" value="1"/>
</dbReference>
<accession>A0A0D6JFT6</accession>
<keyword evidence="4 10" id="KW-0560">Oxidoreductase</keyword>
<sequence length="342" mass="37721">MLEETDRFENEMNETSTDDDLARRKEKRTVRVAKIEDVAEGIKTFEFVASDETPLAPFTAGAHVEVHLKDGTIRSYSLCNDPAERHRYVIAVLKEENGRGGSKLMHEAISEGDSLVVSNPRNHFPLAGREARAHLLLAGGIGVTPMMAMIAELDAKGARWSMHYATRSPERTAFLKQLAPYVEAGKVTIHHDGGIPQNGLDIRALLSNYEIGTHLYFCGPQGFMNACGECTEAWPPHAVHREYFASAGIEYDQSENVPFEVKIKSTGQTLPVPSDRSISEVLKDAGCVVDTDCEDGYCGTCITRYLSGNPEHRDTVLSDKERKSYVMVCCARAKGGVLELDL</sequence>
<dbReference type="Pfam" id="PF00111">
    <property type="entry name" value="Fer2"/>
    <property type="match status" value="1"/>
</dbReference>
<dbReference type="InterPro" id="IPR017927">
    <property type="entry name" value="FAD-bd_FR_type"/>
</dbReference>
<dbReference type="PANTHER" id="PTHR47354">
    <property type="entry name" value="NADH OXIDOREDUCTASE HCR"/>
    <property type="match status" value="1"/>
</dbReference>
<dbReference type="CDD" id="cd06185">
    <property type="entry name" value="PDR_like"/>
    <property type="match status" value="1"/>
</dbReference>
<keyword evidence="6" id="KW-0411">Iron-sulfur</keyword>
<dbReference type="GO" id="GO:0051537">
    <property type="term" value="F:2 iron, 2 sulfur cluster binding"/>
    <property type="evidence" value="ECO:0007669"/>
    <property type="project" value="UniProtKB-KW"/>
</dbReference>
<dbReference type="KEGG" id="fiy:BN1229_v1_2276"/>
<dbReference type="GO" id="GO:0051213">
    <property type="term" value="F:dioxygenase activity"/>
    <property type="evidence" value="ECO:0007669"/>
    <property type="project" value="UniProtKB-KW"/>
</dbReference>
<evidence type="ECO:0000313" key="11">
    <source>
        <dbReference type="Proteomes" id="UP000033187"/>
    </source>
</evidence>
<feature type="compositionally biased region" description="Basic and acidic residues" evidence="7">
    <location>
        <begin position="1"/>
        <end position="10"/>
    </location>
</feature>
<proteinExistence type="predicted"/>
<evidence type="ECO:0000256" key="2">
    <source>
        <dbReference type="ARBA" id="ARBA00022714"/>
    </source>
</evidence>
<dbReference type="EMBL" id="LN829119">
    <property type="protein sequence ID" value="CPR19690.1"/>
    <property type="molecule type" value="Genomic_DNA"/>
</dbReference>
<dbReference type="PROSITE" id="PS00197">
    <property type="entry name" value="2FE2S_FER_1"/>
    <property type="match status" value="1"/>
</dbReference>
<dbReference type="SUPFAM" id="SSF54292">
    <property type="entry name" value="2Fe-2S ferredoxin-like"/>
    <property type="match status" value="1"/>
</dbReference>
<name>A0A0D6JFT6_9HYPH</name>
<dbReference type="GO" id="GO:0046872">
    <property type="term" value="F:metal ion binding"/>
    <property type="evidence" value="ECO:0007669"/>
    <property type="project" value="UniProtKB-KW"/>
</dbReference>
<dbReference type="Proteomes" id="UP000033187">
    <property type="component" value="Chromosome 1"/>
</dbReference>
<keyword evidence="1" id="KW-0285">Flavoprotein</keyword>
<dbReference type="RefSeq" id="WP_052743853.1">
    <property type="nucleotide sequence ID" value="NZ_LN829118.1"/>
</dbReference>
<keyword evidence="3" id="KW-0479">Metal-binding</keyword>
<dbReference type="CDD" id="cd00207">
    <property type="entry name" value="fer2"/>
    <property type="match status" value="1"/>
</dbReference>
<dbReference type="PANTHER" id="PTHR47354:SF1">
    <property type="entry name" value="CARNITINE MONOOXYGENASE REDUCTASE SUBUNIT"/>
    <property type="match status" value="1"/>
</dbReference>